<dbReference type="Gene3D" id="1.20.1260.100">
    <property type="entry name" value="TspO/MBR protein"/>
    <property type="match status" value="1"/>
</dbReference>
<dbReference type="EMBL" id="JBHMBE010000001">
    <property type="protein sequence ID" value="MFB9644186.1"/>
    <property type="molecule type" value="Genomic_DNA"/>
</dbReference>
<feature type="transmembrane region" description="Helical" evidence="2">
    <location>
        <begin position="113"/>
        <end position="134"/>
    </location>
</feature>
<protein>
    <submittedName>
        <fullName evidence="3">Tryptophan-rich sensory protein</fullName>
    </submittedName>
</protein>
<feature type="transmembrane region" description="Helical" evidence="2">
    <location>
        <begin position="234"/>
        <end position="254"/>
    </location>
</feature>
<accession>A0ABV5SV06</accession>
<feature type="transmembrane region" description="Helical" evidence="2">
    <location>
        <begin position="260"/>
        <end position="285"/>
    </location>
</feature>
<organism evidence="3 4">
    <name type="scientific">Microbacterium terregens</name>
    <dbReference type="NCBI Taxonomy" id="69363"/>
    <lineage>
        <taxon>Bacteria</taxon>
        <taxon>Bacillati</taxon>
        <taxon>Actinomycetota</taxon>
        <taxon>Actinomycetes</taxon>
        <taxon>Micrococcales</taxon>
        <taxon>Microbacteriaceae</taxon>
        <taxon>Microbacterium</taxon>
    </lineage>
</organism>
<keyword evidence="2" id="KW-0472">Membrane</keyword>
<comment type="caution">
    <text evidence="3">The sequence shown here is derived from an EMBL/GenBank/DDBJ whole genome shotgun (WGS) entry which is preliminary data.</text>
</comment>
<dbReference type="PANTHER" id="PTHR33802">
    <property type="entry name" value="SI:CH211-161H7.5-RELATED"/>
    <property type="match status" value="1"/>
</dbReference>
<feature type="transmembrane region" description="Helical" evidence="2">
    <location>
        <begin position="82"/>
        <end position="101"/>
    </location>
</feature>
<reference evidence="3 4" key="1">
    <citation type="submission" date="2024-09" db="EMBL/GenBank/DDBJ databases">
        <authorList>
            <person name="Sun Q."/>
            <person name="Mori K."/>
        </authorList>
    </citation>
    <scope>NUCLEOTIDE SEQUENCE [LARGE SCALE GENOMIC DNA]</scope>
    <source>
        <strain evidence="3 4">JCM 1342</strain>
    </source>
</reference>
<sequence>MTTPRATNSPGAAPTSAMPGARRTASTGLDLARQIAVLSALGFTLVAVLVGVGGLGGTDVADSQGGQLSAQGSFLAPAGPAFSIWSVIYAGLIGYAVWQALPGQRASDRQRAVGWWIALTIVLNGLWLVAAQFLTIEWTVVVILLLLVALCVTFRLSVVTRTPRAGFWDALWIDGVTGLHLGWVTLASVANIAAWLTGVVPESWADAASAWGIAVLVVVAVIGLGIAWASGWRVAPALALAWGLSWLAVGRFTGEPRNDAIAVTAIIVAAVVLLIPLAVAGLRLLRPEHD</sequence>
<evidence type="ECO:0000256" key="1">
    <source>
        <dbReference type="SAM" id="MobiDB-lite"/>
    </source>
</evidence>
<feature type="transmembrane region" description="Helical" evidence="2">
    <location>
        <begin position="140"/>
        <end position="158"/>
    </location>
</feature>
<feature type="transmembrane region" description="Helical" evidence="2">
    <location>
        <begin position="35"/>
        <end position="55"/>
    </location>
</feature>
<dbReference type="RefSeq" id="WP_344710404.1">
    <property type="nucleotide sequence ID" value="NZ_BAAAWH010000001.1"/>
</dbReference>
<dbReference type="Proteomes" id="UP001589611">
    <property type="component" value="Unassembled WGS sequence"/>
</dbReference>
<feature type="transmembrane region" description="Helical" evidence="2">
    <location>
        <begin position="208"/>
        <end position="227"/>
    </location>
</feature>
<keyword evidence="4" id="KW-1185">Reference proteome</keyword>
<evidence type="ECO:0000256" key="2">
    <source>
        <dbReference type="SAM" id="Phobius"/>
    </source>
</evidence>
<dbReference type="PANTHER" id="PTHR33802:SF1">
    <property type="entry name" value="XK-RELATED PROTEIN"/>
    <property type="match status" value="1"/>
</dbReference>
<dbReference type="InterPro" id="IPR038330">
    <property type="entry name" value="TspO/MBR-related_sf"/>
</dbReference>
<proteinExistence type="predicted"/>
<evidence type="ECO:0000313" key="4">
    <source>
        <dbReference type="Proteomes" id="UP001589611"/>
    </source>
</evidence>
<feature type="region of interest" description="Disordered" evidence="1">
    <location>
        <begin position="1"/>
        <end position="21"/>
    </location>
</feature>
<gene>
    <name evidence="3" type="ORF">ACFFPJ_00085</name>
</gene>
<feature type="transmembrane region" description="Helical" evidence="2">
    <location>
        <begin position="170"/>
        <end position="196"/>
    </location>
</feature>
<feature type="compositionally biased region" description="Polar residues" evidence="1">
    <location>
        <begin position="1"/>
        <end position="10"/>
    </location>
</feature>
<name>A0ABV5SV06_9MICO</name>
<evidence type="ECO:0000313" key="3">
    <source>
        <dbReference type="EMBL" id="MFB9644186.1"/>
    </source>
</evidence>
<keyword evidence="2" id="KW-1133">Transmembrane helix</keyword>
<keyword evidence="2" id="KW-0812">Transmembrane</keyword>